<dbReference type="EMBL" id="JAGTUF010000014">
    <property type="protein sequence ID" value="MBR9972867.1"/>
    <property type="molecule type" value="Genomic_DNA"/>
</dbReference>
<gene>
    <name evidence="1" type="ORF">KEC16_14170</name>
</gene>
<comment type="caution">
    <text evidence="1">The sequence shown here is derived from an EMBL/GenBank/DDBJ whole genome shotgun (WGS) entry which is preliminary data.</text>
</comment>
<name>A0ABS5IFC8_9PROT</name>
<protein>
    <recommendedName>
        <fullName evidence="3">Nitrogen regulatory protein P-II</fullName>
    </recommendedName>
</protein>
<evidence type="ECO:0000313" key="2">
    <source>
        <dbReference type="Proteomes" id="UP000680714"/>
    </source>
</evidence>
<organism evidence="1 2">
    <name type="scientific">Magnetospirillum sulfuroxidans</name>
    <dbReference type="NCBI Taxonomy" id="611300"/>
    <lineage>
        <taxon>Bacteria</taxon>
        <taxon>Pseudomonadati</taxon>
        <taxon>Pseudomonadota</taxon>
        <taxon>Alphaproteobacteria</taxon>
        <taxon>Rhodospirillales</taxon>
        <taxon>Rhodospirillaceae</taxon>
        <taxon>Magnetospirillum</taxon>
    </lineage>
</organism>
<dbReference type="Proteomes" id="UP000680714">
    <property type="component" value="Unassembled WGS sequence"/>
</dbReference>
<evidence type="ECO:0008006" key="3">
    <source>
        <dbReference type="Google" id="ProtNLM"/>
    </source>
</evidence>
<dbReference type="InterPro" id="IPR011322">
    <property type="entry name" value="N-reg_PII-like_a/b"/>
</dbReference>
<keyword evidence="2" id="KW-1185">Reference proteome</keyword>
<reference evidence="1 2" key="1">
    <citation type="submission" date="2021-04" db="EMBL/GenBank/DDBJ databases">
        <title>Magnetospirillum sulfuroxidans sp. nov., a facultative chemolithoautotrophic sulfur-oxidizing alphaproteobacterium isolated from freshwater sediment and proposals for Paramagetospirillum gen. nov., and Magnetospirillaceae fam. nov.</title>
        <authorList>
            <person name="Koziaeva V."/>
            <person name="Geelhoed J.S."/>
            <person name="Sorokin D.Y."/>
            <person name="Grouzdev D.S."/>
        </authorList>
    </citation>
    <scope>NUCLEOTIDE SEQUENCE [LARGE SCALE GENOMIC DNA]</scope>
    <source>
        <strain evidence="1 2">J10</strain>
    </source>
</reference>
<dbReference type="RefSeq" id="WP_211550043.1">
    <property type="nucleotide sequence ID" value="NZ_JAGTUF010000014.1"/>
</dbReference>
<dbReference type="SUPFAM" id="SSF54913">
    <property type="entry name" value="GlnB-like"/>
    <property type="match status" value="1"/>
</dbReference>
<evidence type="ECO:0000313" key="1">
    <source>
        <dbReference type="EMBL" id="MBR9972867.1"/>
    </source>
</evidence>
<sequence length="113" mass="12827">MSAEPSHWLIRCVVVGGATRPFLSRLAREKGVWNFFFNGSRSAVADHSRTRARVVQFVENEEFFIVVESERLSEIMEFCYVSLHLDQPGRGTLYVTPTERVSGFVLTEDAALD</sequence>
<accession>A0ABS5IFC8</accession>
<proteinExistence type="predicted"/>